<dbReference type="FunFam" id="2.40.30.170:FF:000010">
    <property type="entry name" value="Efflux RND transporter periplasmic adaptor subunit"/>
    <property type="match status" value="1"/>
</dbReference>
<dbReference type="Gene3D" id="2.40.420.20">
    <property type="match status" value="1"/>
</dbReference>
<keyword evidence="5" id="KW-1185">Reference proteome</keyword>
<dbReference type="GO" id="GO:0015562">
    <property type="term" value="F:efflux transmembrane transporter activity"/>
    <property type="evidence" value="ECO:0007669"/>
    <property type="project" value="TreeGrafter"/>
</dbReference>
<sequence>MGLGWAVVARLGDSDDARARAGRAGPAAVEVAPIEHGSIAWRRSFSGTLEARAQFVVAAHVSGRVGRLLVDLADPVERGQVVAELDDDERVEGVSQAAAELAVADARSGEAQEALTIAEREFDRMRGMGERGLISESEVDSARAEYLQQQASVTVAQAEVKRATAALRLARVRSGYTSIAANWSGDDAQRVVAQRHVDEGDMVAANAPLFTIVALSPITAVVHVTEKEYAHLAPGQPVSVSTDAYPGRSFAGEIRRIAPVFRESSRQARVELELPNQDGALKPGMFVRADIELERVEDTTLVPEIALVTRDGKTGVFLVEPSGTEVSWRVVETGIRDGDRVEVRDALSGRVVTLGQQLIDDGSAIDIVAEEKEAQPGEDT</sequence>
<proteinExistence type="inferred from homology"/>
<dbReference type="Proteomes" id="UP000001880">
    <property type="component" value="Chromosome"/>
</dbReference>
<dbReference type="SUPFAM" id="SSF111369">
    <property type="entry name" value="HlyD-like secretion proteins"/>
    <property type="match status" value="1"/>
</dbReference>
<dbReference type="InterPro" id="IPR058624">
    <property type="entry name" value="MdtA-like_HH"/>
</dbReference>
<dbReference type="eggNOG" id="COG0845">
    <property type="taxonomic scope" value="Bacteria"/>
</dbReference>
<dbReference type="Gene3D" id="2.40.30.170">
    <property type="match status" value="1"/>
</dbReference>
<evidence type="ECO:0000256" key="1">
    <source>
        <dbReference type="ARBA" id="ARBA00009477"/>
    </source>
</evidence>
<evidence type="ECO:0000259" key="2">
    <source>
        <dbReference type="Pfam" id="PF25876"/>
    </source>
</evidence>
<dbReference type="STRING" id="502025.Hoch_2360"/>
<dbReference type="InterPro" id="IPR058792">
    <property type="entry name" value="Beta-barrel_RND_2"/>
</dbReference>
<dbReference type="NCBIfam" id="TIGR01730">
    <property type="entry name" value="RND_mfp"/>
    <property type="match status" value="1"/>
</dbReference>
<protein>
    <submittedName>
        <fullName evidence="4">Efflux transporter, RND family, MFP subunit</fullName>
    </submittedName>
</protein>
<comment type="similarity">
    <text evidence="1">Belongs to the membrane fusion protein (MFP) (TC 8.A.1) family.</text>
</comment>
<dbReference type="HOGENOM" id="CLU_018816_1_2_7"/>
<dbReference type="PANTHER" id="PTHR30469">
    <property type="entry name" value="MULTIDRUG RESISTANCE PROTEIN MDTA"/>
    <property type="match status" value="1"/>
</dbReference>
<name>D0LJ51_HALO1</name>
<dbReference type="EMBL" id="CP001804">
    <property type="protein sequence ID" value="ACY14898.1"/>
    <property type="molecule type" value="Genomic_DNA"/>
</dbReference>
<dbReference type="AlphaFoldDB" id="D0LJ51"/>
<evidence type="ECO:0000313" key="4">
    <source>
        <dbReference type="EMBL" id="ACY14898.1"/>
    </source>
</evidence>
<dbReference type="Pfam" id="PF25876">
    <property type="entry name" value="HH_MFP_RND"/>
    <property type="match status" value="1"/>
</dbReference>
<organism evidence="4 5">
    <name type="scientific">Haliangium ochraceum (strain DSM 14365 / JCM 11303 / SMP-2)</name>
    <dbReference type="NCBI Taxonomy" id="502025"/>
    <lineage>
        <taxon>Bacteria</taxon>
        <taxon>Pseudomonadati</taxon>
        <taxon>Myxococcota</taxon>
        <taxon>Polyangia</taxon>
        <taxon>Haliangiales</taxon>
        <taxon>Kofleriaceae</taxon>
        <taxon>Haliangium</taxon>
    </lineage>
</organism>
<feature type="domain" description="CusB-like beta-barrel" evidence="3">
    <location>
        <begin position="221"/>
        <end position="291"/>
    </location>
</feature>
<dbReference type="InterPro" id="IPR006143">
    <property type="entry name" value="RND_pump_MFP"/>
</dbReference>
<dbReference type="KEGG" id="hoh:Hoch_2360"/>
<accession>D0LJ51</accession>
<dbReference type="GO" id="GO:1990281">
    <property type="term" value="C:efflux pump complex"/>
    <property type="evidence" value="ECO:0007669"/>
    <property type="project" value="TreeGrafter"/>
</dbReference>
<dbReference type="Pfam" id="PF25954">
    <property type="entry name" value="Beta-barrel_RND_2"/>
    <property type="match status" value="1"/>
</dbReference>
<dbReference type="Gene3D" id="1.10.287.470">
    <property type="entry name" value="Helix hairpin bin"/>
    <property type="match status" value="1"/>
</dbReference>
<evidence type="ECO:0000259" key="3">
    <source>
        <dbReference type="Pfam" id="PF25954"/>
    </source>
</evidence>
<gene>
    <name evidence="4" type="ordered locus">Hoch_2360</name>
</gene>
<evidence type="ECO:0000313" key="5">
    <source>
        <dbReference type="Proteomes" id="UP000001880"/>
    </source>
</evidence>
<reference evidence="4 5" key="1">
    <citation type="journal article" date="2010" name="Stand. Genomic Sci.">
        <title>Complete genome sequence of Haliangium ochraceum type strain (SMP-2).</title>
        <authorList>
            <consortium name="US DOE Joint Genome Institute (JGI-PGF)"/>
            <person name="Ivanova N."/>
            <person name="Daum C."/>
            <person name="Lang E."/>
            <person name="Abt B."/>
            <person name="Kopitz M."/>
            <person name="Saunders E."/>
            <person name="Lapidus A."/>
            <person name="Lucas S."/>
            <person name="Glavina Del Rio T."/>
            <person name="Nolan M."/>
            <person name="Tice H."/>
            <person name="Copeland A."/>
            <person name="Cheng J.F."/>
            <person name="Chen F."/>
            <person name="Bruce D."/>
            <person name="Goodwin L."/>
            <person name="Pitluck S."/>
            <person name="Mavromatis K."/>
            <person name="Pati A."/>
            <person name="Mikhailova N."/>
            <person name="Chen A."/>
            <person name="Palaniappan K."/>
            <person name="Land M."/>
            <person name="Hauser L."/>
            <person name="Chang Y.J."/>
            <person name="Jeffries C.D."/>
            <person name="Detter J.C."/>
            <person name="Brettin T."/>
            <person name="Rohde M."/>
            <person name="Goker M."/>
            <person name="Bristow J."/>
            <person name="Markowitz V."/>
            <person name="Eisen J.A."/>
            <person name="Hugenholtz P."/>
            <person name="Kyrpides N.C."/>
            <person name="Klenk H.P."/>
        </authorList>
    </citation>
    <scope>NUCLEOTIDE SEQUENCE [LARGE SCALE GENOMIC DNA]</scope>
    <source>
        <strain evidence="5">DSM 14365 / CIP 107738 / JCM 11303 / AJ 13395 / SMP-2</strain>
    </source>
</reference>
<dbReference type="PANTHER" id="PTHR30469:SF38">
    <property type="entry name" value="HLYD FAMILY SECRETION PROTEIN"/>
    <property type="match status" value="1"/>
</dbReference>
<feature type="domain" description="Multidrug resistance protein MdtA-like alpha-helical hairpin" evidence="2">
    <location>
        <begin position="101"/>
        <end position="168"/>
    </location>
</feature>